<evidence type="ECO:0000313" key="2">
    <source>
        <dbReference type="Proteomes" id="UP001165136"/>
    </source>
</evidence>
<gene>
    <name evidence="1" type="ORF">Atai01_53860</name>
</gene>
<name>A0A9W6VIT0_9PSEU</name>
<evidence type="ECO:0000313" key="1">
    <source>
        <dbReference type="EMBL" id="GLY68767.1"/>
    </source>
</evidence>
<organism evidence="1 2">
    <name type="scientific">Amycolatopsis taiwanensis</name>
    <dbReference type="NCBI Taxonomy" id="342230"/>
    <lineage>
        <taxon>Bacteria</taxon>
        <taxon>Bacillati</taxon>
        <taxon>Actinomycetota</taxon>
        <taxon>Actinomycetes</taxon>
        <taxon>Pseudonocardiales</taxon>
        <taxon>Pseudonocardiaceae</taxon>
        <taxon>Amycolatopsis</taxon>
    </lineage>
</organism>
<dbReference type="Proteomes" id="UP001165136">
    <property type="component" value="Unassembled WGS sequence"/>
</dbReference>
<sequence length="43" mass="4576">MNIEIRESFGEAAIMVAASRDARIIPGNDTEEARQAAINVTSG</sequence>
<accession>A0A9W6VIT0</accession>
<dbReference type="EMBL" id="BSTI01000013">
    <property type="protein sequence ID" value="GLY68767.1"/>
    <property type="molecule type" value="Genomic_DNA"/>
</dbReference>
<dbReference type="AlphaFoldDB" id="A0A9W6VIT0"/>
<reference evidence="1" key="1">
    <citation type="submission" date="2023-03" db="EMBL/GenBank/DDBJ databases">
        <title>Amycolatopsis taiwanensis NBRC 103393.</title>
        <authorList>
            <person name="Ichikawa N."/>
            <person name="Sato H."/>
            <person name="Tonouchi N."/>
        </authorList>
    </citation>
    <scope>NUCLEOTIDE SEQUENCE</scope>
    <source>
        <strain evidence="1">NBRC 103393</strain>
    </source>
</reference>
<comment type="caution">
    <text evidence="1">The sequence shown here is derived from an EMBL/GenBank/DDBJ whole genome shotgun (WGS) entry which is preliminary data.</text>
</comment>
<protein>
    <submittedName>
        <fullName evidence="1">Uncharacterized protein</fullName>
    </submittedName>
</protein>
<keyword evidence="2" id="KW-1185">Reference proteome</keyword>
<dbReference type="RefSeq" id="WP_285488593.1">
    <property type="nucleotide sequence ID" value="NZ_BSTI01000013.1"/>
</dbReference>
<proteinExistence type="predicted"/>